<keyword evidence="1" id="KW-1133">Transmembrane helix</keyword>
<keyword evidence="1" id="KW-0812">Transmembrane</keyword>
<keyword evidence="1" id="KW-0472">Membrane</keyword>
<dbReference type="EMBL" id="PKTG01000053">
    <property type="protein sequence ID" value="PLX18728.1"/>
    <property type="molecule type" value="Genomic_DNA"/>
</dbReference>
<gene>
    <name evidence="2" type="ORF">C0601_03910</name>
</gene>
<dbReference type="Proteomes" id="UP000234857">
    <property type="component" value="Unassembled WGS sequence"/>
</dbReference>
<proteinExistence type="predicted"/>
<reference evidence="2 3" key="1">
    <citation type="submission" date="2017-11" db="EMBL/GenBank/DDBJ databases">
        <title>Genome-resolved metagenomics identifies genetic mobility, metabolic interactions, and unexpected diversity in perchlorate-reducing communities.</title>
        <authorList>
            <person name="Barnum T.P."/>
            <person name="Figueroa I.A."/>
            <person name="Carlstrom C.I."/>
            <person name="Lucas L.N."/>
            <person name="Engelbrektson A.L."/>
            <person name="Coates J.D."/>
        </authorList>
    </citation>
    <scope>NUCLEOTIDE SEQUENCE [LARGE SCALE GENOMIC DNA]</scope>
    <source>
        <strain evidence="2">BM706</strain>
    </source>
</reference>
<name>A0A2N5ZJ55_MUIH1</name>
<organism evidence="2 3">
    <name type="scientific">Muiribacterium halophilum</name>
    <dbReference type="NCBI Taxonomy" id="2053465"/>
    <lineage>
        <taxon>Bacteria</taxon>
        <taxon>Candidatus Muiribacteriota</taxon>
        <taxon>Candidatus Muiribacteriia</taxon>
        <taxon>Candidatus Muiribacteriales</taxon>
        <taxon>Candidatus Muiribacteriaceae</taxon>
        <taxon>Candidatus Muiribacterium</taxon>
    </lineage>
</organism>
<evidence type="ECO:0000313" key="2">
    <source>
        <dbReference type="EMBL" id="PLX18728.1"/>
    </source>
</evidence>
<evidence type="ECO:0000256" key="1">
    <source>
        <dbReference type="SAM" id="Phobius"/>
    </source>
</evidence>
<evidence type="ECO:0000313" key="3">
    <source>
        <dbReference type="Proteomes" id="UP000234857"/>
    </source>
</evidence>
<sequence>MKKINFIFFIFLFVIISFSLDYLGGQGYSMIPDFRIKSGYDYYKLEGVSEEPKRYSYAPLPNFFEAGYTKTTNKGNLYDFKFSLGPLDGLYLMAGGYNIGITNEQDNYYIGGAFNLESIGGSFTGVFFYKNDEITWGWAYEQMLMQQVSYVIEKRGDITNKGYKIQVSGAIYYEKIEIDTEDRRNLPESEYVNIFYLNKY</sequence>
<feature type="transmembrane region" description="Helical" evidence="1">
    <location>
        <begin position="6"/>
        <end position="25"/>
    </location>
</feature>
<comment type="caution">
    <text evidence="2">The sequence shown here is derived from an EMBL/GenBank/DDBJ whole genome shotgun (WGS) entry which is preliminary data.</text>
</comment>
<accession>A0A2N5ZJ55</accession>
<dbReference type="AlphaFoldDB" id="A0A2N5ZJ55"/>
<protein>
    <submittedName>
        <fullName evidence="2">Uncharacterized protein</fullName>
    </submittedName>
</protein>